<evidence type="ECO:0000313" key="1">
    <source>
        <dbReference type="EMBL" id="MFD2547514.1"/>
    </source>
</evidence>
<dbReference type="Proteomes" id="UP001597545">
    <property type="component" value="Unassembled WGS sequence"/>
</dbReference>
<sequence length="95" mass="11092">MELVMDHGWIMTYADPVSPSLPISLLLDKNGDVSKENLFFLSWEVDEVNMYYERGKANRFLIEYDLTDERWERALLVAGPEWSVAQFTNPYRISG</sequence>
<dbReference type="EMBL" id="JBHULR010000003">
    <property type="protein sequence ID" value="MFD2547514.1"/>
    <property type="molecule type" value="Genomic_DNA"/>
</dbReference>
<comment type="caution">
    <text evidence="1">The sequence shown here is derived from an EMBL/GenBank/DDBJ whole genome shotgun (WGS) entry which is preliminary data.</text>
</comment>
<evidence type="ECO:0000313" key="2">
    <source>
        <dbReference type="Proteomes" id="UP001597545"/>
    </source>
</evidence>
<protein>
    <submittedName>
        <fullName evidence="1">Uncharacterized protein</fullName>
    </submittedName>
</protein>
<dbReference type="Gene3D" id="3.10.180.10">
    <property type="entry name" value="2,3-Dihydroxybiphenyl 1,2-Dioxygenase, domain 1"/>
    <property type="match status" value="1"/>
</dbReference>
<proteinExistence type="predicted"/>
<dbReference type="RefSeq" id="WP_380902339.1">
    <property type="nucleotide sequence ID" value="NZ_JBHUEG010000007.1"/>
</dbReference>
<accession>A0ABW5KEY0</accession>
<keyword evidence="2" id="KW-1185">Reference proteome</keyword>
<gene>
    <name evidence="1" type="ORF">ACFSR5_07645</name>
</gene>
<organism evidence="1 2">
    <name type="scientific">Sphingobacterium suaedae</name>
    <dbReference type="NCBI Taxonomy" id="1686402"/>
    <lineage>
        <taxon>Bacteria</taxon>
        <taxon>Pseudomonadati</taxon>
        <taxon>Bacteroidota</taxon>
        <taxon>Sphingobacteriia</taxon>
        <taxon>Sphingobacteriales</taxon>
        <taxon>Sphingobacteriaceae</taxon>
        <taxon>Sphingobacterium</taxon>
    </lineage>
</organism>
<reference evidence="2" key="1">
    <citation type="journal article" date="2019" name="Int. J. Syst. Evol. Microbiol.">
        <title>The Global Catalogue of Microorganisms (GCM) 10K type strain sequencing project: providing services to taxonomists for standard genome sequencing and annotation.</title>
        <authorList>
            <consortium name="The Broad Institute Genomics Platform"/>
            <consortium name="The Broad Institute Genome Sequencing Center for Infectious Disease"/>
            <person name="Wu L."/>
            <person name="Ma J."/>
        </authorList>
    </citation>
    <scope>NUCLEOTIDE SEQUENCE [LARGE SCALE GENOMIC DNA]</scope>
    <source>
        <strain evidence="2">KCTC 42662</strain>
    </source>
</reference>
<dbReference type="InterPro" id="IPR029068">
    <property type="entry name" value="Glyas_Bleomycin-R_OHBP_Dase"/>
</dbReference>
<name>A0ABW5KEY0_9SPHI</name>